<proteinExistence type="predicted"/>
<keyword evidence="3" id="KW-1185">Reference proteome</keyword>
<evidence type="ECO:0000313" key="2">
    <source>
        <dbReference type="EMBL" id="RKT58190.1"/>
    </source>
</evidence>
<dbReference type="AlphaFoldDB" id="A0A495WAN5"/>
<evidence type="ECO:0000313" key="3">
    <source>
        <dbReference type="Proteomes" id="UP000270626"/>
    </source>
</evidence>
<dbReference type="SUPFAM" id="SSF109604">
    <property type="entry name" value="HD-domain/PDEase-like"/>
    <property type="match status" value="1"/>
</dbReference>
<dbReference type="OrthoDB" id="9126875at2"/>
<dbReference type="RefSeq" id="WP_121458450.1">
    <property type="nucleotide sequence ID" value="NZ_RBXP01000015.1"/>
</dbReference>
<dbReference type="Gene3D" id="1.10.3210.10">
    <property type="entry name" value="Hypothetical protein af1432"/>
    <property type="match status" value="1"/>
</dbReference>
<evidence type="ECO:0000259" key="1">
    <source>
        <dbReference type="PROSITE" id="PS51833"/>
    </source>
</evidence>
<dbReference type="PANTHER" id="PTHR33525">
    <property type="match status" value="1"/>
</dbReference>
<protein>
    <submittedName>
        <fullName evidence="2">HD-like signal output (HDOD) protein</fullName>
    </submittedName>
</protein>
<comment type="caution">
    <text evidence="2">The sequence shown here is derived from an EMBL/GenBank/DDBJ whole genome shotgun (WGS) entry which is preliminary data.</text>
</comment>
<feature type="domain" description="HDOD" evidence="1">
    <location>
        <begin position="24"/>
        <end position="223"/>
    </location>
</feature>
<gene>
    <name evidence="2" type="ORF">DFR40_2134</name>
</gene>
<dbReference type="Pfam" id="PF08668">
    <property type="entry name" value="HDOD"/>
    <property type="match status" value="1"/>
</dbReference>
<name>A0A495WAN5_9RHOO</name>
<dbReference type="Proteomes" id="UP000270626">
    <property type="component" value="Unassembled WGS sequence"/>
</dbReference>
<dbReference type="EMBL" id="RBXP01000015">
    <property type="protein sequence ID" value="RKT58190.1"/>
    <property type="molecule type" value="Genomic_DNA"/>
</dbReference>
<reference evidence="2 3" key="1">
    <citation type="submission" date="2018-10" db="EMBL/GenBank/DDBJ databases">
        <title>Genomic Encyclopedia of Type Strains, Phase IV (KMG-IV): sequencing the most valuable type-strain genomes for metagenomic binning, comparative biology and taxonomic classification.</title>
        <authorList>
            <person name="Goeker M."/>
        </authorList>
    </citation>
    <scope>NUCLEOTIDE SEQUENCE [LARGE SCALE GENOMIC DNA]</scope>
    <source>
        <strain evidence="2 3">DSM 23841</strain>
    </source>
</reference>
<dbReference type="PANTHER" id="PTHR33525:SF3">
    <property type="entry name" value="RIBONUCLEASE Y"/>
    <property type="match status" value="1"/>
</dbReference>
<dbReference type="InterPro" id="IPR013976">
    <property type="entry name" value="HDOD"/>
</dbReference>
<accession>A0A495WAN5</accession>
<dbReference type="PROSITE" id="PS51833">
    <property type="entry name" value="HDOD"/>
    <property type="match status" value="1"/>
</dbReference>
<organism evidence="2 3">
    <name type="scientific">Azonexus fungiphilus</name>
    <dbReference type="NCBI Taxonomy" id="146940"/>
    <lineage>
        <taxon>Bacteria</taxon>
        <taxon>Pseudomonadati</taxon>
        <taxon>Pseudomonadota</taxon>
        <taxon>Betaproteobacteria</taxon>
        <taxon>Rhodocyclales</taxon>
        <taxon>Azonexaceae</taxon>
        <taxon>Azonexus</taxon>
    </lineage>
</organism>
<dbReference type="InterPro" id="IPR052340">
    <property type="entry name" value="RNase_Y/CdgJ"/>
</dbReference>
<sequence>MTLMVDFPFPGAAAWVEHFKEVELPILRLTANRLAELRDSAETINTRTLANIVEHDPLMTLRVFRYMKENRSQRQNAEITTIERSLVMIGTMKFFDSCQELPIIEHQLKTHPKAMLGLLKVIARSRNASTWARDWALLRQNTRYEEISLAALLHDFVEILMCCFAPTLATRARERLAANPGLRTSAVQEEVFGATLPAIMRELIELWGLPELLLSLLDPADAGTANVRNVHLAVDLARHSANGWNDPALPDDFRAIEELLHIGHSQLLERVGAPEEMVVAARLAEGE</sequence>